<feature type="transmembrane region" description="Helical" evidence="10">
    <location>
        <begin position="95"/>
        <end position="119"/>
    </location>
</feature>
<dbReference type="GO" id="GO:0015379">
    <property type="term" value="F:potassium:chloride symporter activity"/>
    <property type="evidence" value="ECO:0007669"/>
    <property type="project" value="InterPro"/>
</dbReference>
<dbReference type="EMBL" id="VUNI01000002">
    <property type="protein sequence ID" value="MST73694.1"/>
    <property type="molecule type" value="Genomic_DNA"/>
</dbReference>
<evidence type="ECO:0000313" key="12">
    <source>
        <dbReference type="Proteomes" id="UP000474024"/>
    </source>
</evidence>
<protein>
    <submittedName>
        <fullName evidence="11">Trk family potassium uptake protein</fullName>
    </submittedName>
</protein>
<keyword evidence="2" id="KW-0813">Transport</keyword>
<keyword evidence="3" id="KW-1003">Cell membrane</keyword>
<comment type="subcellular location">
    <subcellularLocation>
        <location evidence="1">Cell membrane</location>
        <topology evidence="1">Multi-pass membrane protein</topology>
    </subcellularLocation>
</comment>
<feature type="transmembrane region" description="Helical" evidence="10">
    <location>
        <begin position="150"/>
        <end position="171"/>
    </location>
</feature>
<evidence type="ECO:0000313" key="11">
    <source>
        <dbReference type="EMBL" id="MST73694.1"/>
    </source>
</evidence>
<reference evidence="11 12" key="1">
    <citation type="submission" date="2019-08" db="EMBL/GenBank/DDBJ databases">
        <title>In-depth cultivation of the pig gut microbiome towards novel bacterial diversity and tailored functional studies.</title>
        <authorList>
            <person name="Wylensek D."/>
            <person name="Hitch T.C.A."/>
            <person name="Clavel T."/>
        </authorList>
    </citation>
    <scope>NUCLEOTIDE SEQUENCE [LARGE SCALE GENOMIC DNA]</scope>
    <source>
        <strain evidence="11 12">MUC/MUC-530-WT-4D</strain>
    </source>
</reference>
<feature type="transmembrane region" description="Helical" evidence="10">
    <location>
        <begin position="32"/>
        <end position="52"/>
    </location>
</feature>
<feature type="transmembrane region" description="Helical" evidence="10">
    <location>
        <begin position="64"/>
        <end position="83"/>
    </location>
</feature>
<keyword evidence="12" id="KW-1185">Reference proteome</keyword>
<gene>
    <name evidence="11" type="ORF">FYJ75_01425</name>
</gene>
<name>A0A6L5YMK4_9FIRM</name>
<evidence type="ECO:0000256" key="7">
    <source>
        <dbReference type="ARBA" id="ARBA00022989"/>
    </source>
</evidence>
<feature type="transmembrane region" description="Helical" evidence="10">
    <location>
        <begin position="331"/>
        <end position="351"/>
    </location>
</feature>
<keyword evidence="7 10" id="KW-1133">Transmembrane helix</keyword>
<evidence type="ECO:0000256" key="4">
    <source>
        <dbReference type="ARBA" id="ARBA00022538"/>
    </source>
</evidence>
<evidence type="ECO:0000256" key="9">
    <source>
        <dbReference type="ARBA" id="ARBA00023136"/>
    </source>
</evidence>
<keyword evidence="5 10" id="KW-0812">Transmembrane</keyword>
<dbReference type="Proteomes" id="UP000474024">
    <property type="component" value="Unassembled WGS sequence"/>
</dbReference>
<dbReference type="PANTHER" id="PTHR32024">
    <property type="entry name" value="TRK SYSTEM POTASSIUM UPTAKE PROTEIN TRKG-RELATED"/>
    <property type="match status" value="1"/>
</dbReference>
<dbReference type="GO" id="GO:0005886">
    <property type="term" value="C:plasma membrane"/>
    <property type="evidence" value="ECO:0007669"/>
    <property type="project" value="UniProtKB-SubCell"/>
</dbReference>
<evidence type="ECO:0000256" key="1">
    <source>
        <dbReference type="ARBA" id="ARBA00004651"/>
    </source>
</evidence>
<evidence type="ECO:0000256" key="2">
    <source>
        <dbReference type="ARBA" id="ARBA00022448"/>
    </source>
</evidence>
<dbReference type="RefSeq" id="WP_154428103.1">
    <property type="nucleotide sequence ID" value="NZ_VUNI01000002.1"/>
</dbReference>
<accession>A0A6L5YMK4</accession>
<dbReference type="PANTHER" id="PTHR32024:SF1">
    <property type="entry name" value="KTR SYSTEM POTASSIUM UPTAKE PROTEIN B"/>
    <property type="match status" value="1"/>
</dbReference>
<evidence type="ECO:0000256" key="8">
    <source>
        <dbReference type="ARBA" id="ARBA00023065"/>
    </source>
</evidence>
<feature type="transmembrane region" description="Helical" evidence="10">
    <location>
        <begin position="430"/>
        <end position="450"/>
    </location>
</feature>
<evidence type="ECO:0000256" key="5">
    <source>
        <dbReference type="ARBA" id="ARBA00022692"/>
    </source>
</evidence>
<comment type="caution">
    <text evidence="11">The sequence shown here is derived from an EMBL/GenBank/DDBJ whole genome shotgun (WGS) entry which is preliminary data.</text>
</comment>
<dbReference type="Pfam" id="PF02386">
    <property type="entry name" value="TrkH"/>
    <property type="match status" value="1"/>
</dbReference>
<dbReference type="InterPro" id="IPR004772">
    <property type="entry name" value="TrkH"/>
</dbReference>
<evidence type="ECO:0000256" key="3">
    <source>
        <dbReference type="ARBA" id="ARBA00022475"/>
    </source>
</evidence>
<evidence type="ECO:0000256" key="10">
    <source>
        <dbReference type="SAM" id="Phobius"/>
    </source>
</evidence>
<keyword evidence="9 10" id="KW-0472">Membrane</keyword>
<feature type="transmembrane region" description="Helical" evidence="10">
    <location>
        <begin position="253"/>
        <end position="272"/>
    </location>
</feature>
<proteinExistence type="predicted"/>
<feature type="transmembrane region" description="Helical" evidence="10">
    <location>
        <begin position="372"/>
        <end position="395"/>
    </location>
</feature>
<organism evidence="11 12">
    <name type="scientific">Roseburia porci</name>
    <dbReference type="NCBI Taxonomy" id="2605790"/>
    <lineage>
        <taxon>Bacteria</taxon>
        <taxon>Bacillati</taxon>
        <taxon>Bacillota</taxon>
        <taxon>Clostridia</taxon>
        <taxon>Lachnospirales</taxon>
        <taxon>Lachnospiraceae</taxon>
        <taxon>Roseburia</taxon>
    </lineage>
</organism>
<keyword evidence="6" id="KW-0630">Potassium</keyword>
<keyword evidence="4" id="KW-0633">Potassium transport</keyword>
<dbReference type="NCBIfam" id="TIGR00933">
    <property type="entry name" value="2a38"/>
    <property type="match status" value="1"/>
</dbReference>
<feature type="transmembrane region" description="Helical" evidence="10">
    <location>
        <begin position="215"/>
        <end position="233"/>
    </location>
</feature>
<dbReference type="AlphaFoldDB" id="A0A6L5YMK4"/>
<evidence type="ECO:0000256" key="6">
    <source>
        <dbReference type="ARBA" id="ARBA00022958"/>
    </source>
</evidence>
<feature type="transmembrane region" description="Helical" evidence="10">
    <location>
        <begin position="178"/>
        <end position="195"/>
    </location>
</feature>
<dbReference type="InterPro" id="IPR003445">
    <property type="entry name" value="Cat_transpt"/>
</dbReference>
<sequence>MRYSHLFYFIGLECQKAMDLFEKVRKKRLNQVQFMALGFFIIIISGALLLMLPVSARDGQGTDFISALFTATSSTCVTGLIVVDTWTHWSLFGQIIILLMIQIGGLGFVTIGVAFAVLFRRKIGLRQRDLLKESVNALEIGGIVKLARRIIIGTFMFEGIGAVILSIRFIPEMGAARGIYYGIFHAVSAFCNAGFDLMGYKEQYSSLSSYVGDPVVNLVICLLIIIGGIGFVVWSDIYTNRLKFQRYTLHTKLVLTVTLILIVSGTLILYLVERGYTLAGLSAGEKFWASLFGAVTARTAGFNTVDTALLSPAGKIVTMILMFIGGSPGSTAGGIKTTTIAVMVIFLFSNLRNESGCNVFHRRISAEIINKAAMVFSLNLFLAVGAILVILATNALPMEDILFEVFSAIGTVGMSTGITRQLNTIGRIVIILLMYCGRIGSMTFALSFIYRPQKAQITLPVEKVTIG</sequence>
<keyword evidence="8" id="KW-0406">Ion transport</keyword>